<dbReference type="GO" id="GO:0009253">
    <property type="term" value="P:peptidoglycan catabolic process"/>
    <property type="evidence" value="ECO:0007669"/>
    <property type="project" value="InterPro"/>
</dbReference>
<dbReference type="Pfam" id="PF01183">
    <property type="entry name" value="Glyco_hydro_25"/>
    <property type="match status" value="1"/>
</dbReference>
<dbReference type="AlphaFoldDB" id="A0A0R2NQG9"/>
<dbReference type="GO" id="GO:0016998">
    <property type="term" value="P:cell wall macromolecule catabolic process"/>
    <property type="evidence" value="ECO:0007669"/>
    <property type="project" value="InterPro"/>
</dbReference>
<gene>
    <name evidence="3" type="ORF">DY78_GL002778</name>
</gene>
<dbReference type="InterPro" id="IPR017853">
    <property type="entry name" value="GH"/>
</dbReference>
<keyword evidence="4" id="KW-1185">Reference proteome</keyword>
<dbReference type="PROSITE" id="PS51904">
    <property type="entry name" value="GLYCOSYL_HYDROL_F25_2"/>
    <property type="match status" value="1"/>
</dbReference>
<dbReference type="PANTHER" id="PTHR34135:SF1">
    <property type="entry name" value="GLYCOSYL HYDROLASE FAMILY 25"/>
    <property type="match status" value="1"/>
</dbReference>
<protein>
    <submittedName>
        <fullName evidence="3">Gametolysin</fullName>
    </submittedName>
</protein>
<dbReference type="InterPro" id="IPR002053">
    <property type="entry name" value="Glyco_hydro_25"/>
</dbReference>
<dbReference type="SUPFAM" id="SSF51445">
    <property type="entry name" value="(Trans)glycosidases"/>
    <property type="match status" value="1"/>
</dbReference>
<dbReference type="Proteomes" id="UP000050920">
    <property type="component" value="Unassembled WGS sequence"/>
</dbReference>
<organism evidence="3 4">
    <name type="scientific">Lactiplantibacillus fabifermentans DSM 21115</name>
    <dbReference type="NCBI Taxonomy" id="1413187"/>
    <lineage>
        <taxon>Bacteria</taxon>
        <taxon>Bacillati</taxon>
        <taxon>Bacillota</taxon>
        <taxon>Bacilli</taxon>
        <taxon>Lactobacillales</taxon>
        <taxon>Lactobacillaceae</taxon>
        <taxon>Lactiplantibacillus</taxon>
    </lineage>
</organism>
<dbReference type="GO" id="GO:0016052">
    <property type="term" value="P:carbohydrate catabolic process"/>
    <property type="evidence" value="ECO:0007669"/>
    <property type="project" value="TreeGrafter"/>
</dbReference>
<feature type="region of interest" description="Disordered" evidence="2">
    <location>
        <begin position="342"/>
        <end position="375"/>
    </location>
</feature>
<dbReference type="EMBL" id="AYGX02000062">
    <property type="protein sequence ID" value="KRO27927.1"/>
    <property type="molecule type" value="Genomic_DNA"/>
</dbReference>
<evidence type="ECO:0000313" key="4">
    <source>
        <dbReference type="Proteomes" id="UP000050920"/>
    </source>
</evidence>
<evidence type="ECO:0000256" key="2">
    <source>
        <dbReference type="SAM" id="MobiDB-lite"/>
    </source>
</evidence>
<evidence type="ECO:0000256" key="1">
    <source>
        <dbReference type="ARBA" id="ARBA00010646"/>
    </source>
</evidence>
<dbReference type="GO" id="GO:0003796">
    <property type="term" value="F:lysozyme activity"/>
    <property type="evidence" value="ECO:0007669"/>
    <property type="project" value="InterPro"/>
</dbReference>
<comment type="caution">
    <text evidence="3">The sequence shown here is derived from an EMBL/GenBank/DDBJ whole genome shotgun (WGS) entry which is preliminary data.</text>
</comment>
<sequence length="375" mass="42731">MTMAAIETLTVTAEPAQARSLAIPDISEWQGALTATQVQQLKPQVAFVINRRQYGANYVDKDAANNTSLYVRYGIPFGEYDFATFTSVKAARLEARDFYQRANPATRFYVLDYEVNDLRSGSTNAAVKAWYQAMRSLTKKKLIFYSYASFATEFANTARQAFNAQWIAEYNRQKPAIPYAMWQYTDAAHLAGIPTAVDNSRVNVKVHPISWWTATGSLTTPMMRAVSRPIVEKTVAPVVKVKPARVIKTKHRQHVKKVVTKSVKKHPVTKVKAKSSKSVTKASKARTVKKRSGVKAKRVKKTVNHRRVAAKKSVRPVKRQLKHVVVKKPVRRHAVKRVVKHRRVAKVKRAKKVTKRRLSQSQRHPRRLKKVRHKR</sequence>
<accession>A0A0R2NQG9</accession>
<comment type="similarity">
    <text evidence="1">Belongs to the glycosyl hydrolase 25 family.</text>
</comment>
<name>A0A0R2NQG9_9LACO</name>
<dbReference type="CDD" id="cd06523">
    <property type="entry name" value="GH25_PlyB-like"/>
    <property type="match status" value="1"/>
</dbReference>
<evidence type="ECO:0000313" key="3">
    <source>
        <dbReference type="EMBL" id="KRO27927.1"/>
    </source>
</evidence>
<proteinExistence type="inferred from homology"/>
<dbReference type="Gene3D" id="3.20.20.80">
    <property type="entry name" value="Glycosidases"/>
    <property type="match status" value="1"/>
</dbReference>
<reference evidence="3 4" key="1">
    <citation type="journal article" date="2015" name="Genome Announc.">
        <title>Expanding the biotechnology potential of lactobacilli through comparative genomics of 213 strains and associated genera.</title>
        <authorList>
            <person name="Sun Z."/>
            <person name="Harris H.M."/>
            <person name="McCann A."/>
            <person name="Guo C."/>
            <person name="Argimon S."/>
            <person name="Zhang W."/>
            <person name="Yang X."/>
            <person name="Jeffery I.B."/>
            <person name="Cooney J.C."/>
            <person name="Kagawa T.F."/>
            <person name="Liu W."/>
            <person name="Song Y."/>
            <person name="Salvetti E."/>
            <person name="Wrobel A."/>
            <person name="Rasinkangas P."/>
            <person name="Parkhill J."/>
            <person name="Rea M.C."/>
            <person name="O'Sullivan O."/>
            <person name="Ritari J."/>
            <person name="Douillard F.P."/>
            <person name="Paul Ross R."/>
            <person name="Yang R."/>
            <person name="Briner A.E."/>
            <person name="Felis G.E."/>
            <person name="de Vos W.M."/>
            <person name="Barrangou R."/>
            <person name="Klaenhammer T.R."/>
            <person name="Caufield P.W."/>
            <person name="Cui Y."/>
            <person name="Zhang H."/>
            <person name="O'Toole P.W."/>
        </authorList>
    </citation>
    <scope>NUCLEOTIDE SEQUENCE [LARGE SCALE GENOMIC DNA]</scope>
    <source>
        <strain evidence="3 4">DSM 21115</strain>
    </source>
</reference>
<dbReference type="PANTHER" id="PTHR34135">
    <property type="entry name" value="LYSOZYME"/>
    <property type="match status" value="1"/>
</dbReference>